<reference evidence="2 3" key="1">
    <citation type="submission" date="2017-12" db="EMBL/GenBank/DDBJ databases">
        <title>Phylogenetic diversity of female urinary microbiome.</title>
        <authorList>
            <person name="Thomas-White K."/>
            <person name="Wolfe A.J."/>
        </authorList>
    </citation>
    <scope>NUCLEOTIDE SEQUENCE [LARGE SCALE GENOMIC DNA]</scope>
    <source>
        <strain evidence="2 3">UMB0112</strain>
    </source>
</reference>
<evidence type="ECO:0000313" key="3">
    <source>
        <dbReference type="Proteomes" id="UP000234639"/>
    </source>
</evidence>
<comment type="caution">
    <text evidence="2">The sequence shown here is derived from an EMBL/GenBank/DDBJ whole genome shotgun (WGS) entry which is preliminary data.</text>
</comment>
<dbReference type="EMBL" id="JAPXGP010000001">
    <property type="protein sequence ID" value="MCZ6160929.1"/>
    <property type="molecule type" value="Genomic_DNA"/>
</dbReference>
<protein>
    <submittedName>
        <fullName evidence="1">Redoxin domain-containing protein</fullName>
    </submittedName>
</protein>
<evidence type="ECO:0000313" key="2">
    <source>
        <dbReference type="EMBL" id="PKZ29864.1"/>
    </source>
</evidence>
<dbReference type="SUPFAM" id="SSF52833">
    <property type="entry name" value="Thioredoxin-like"/>
    <property type="match status" value="1"/>
</dbReference>
<name>A0A2I1NBU5_9BACT</name>
<dbReference type="Gene3D" id="3.40.30.10">
    <property type="entry name" value="Glutaredoxin"/>
    <property type="match status" value="1"/>
</dbReference>
<dbReference type="EMBL" id="PKHU01000001">
    <property type="protein sequence ID" value="PKZ29864.1"/>
    <property type="molecule type" value="Genomic_DNA"/>
</dbReference>
<reference evidence="1" key="2">
    <citation type="submission" date="2022-12" db="EMBL/GenBank/DDBJ databases">
        <title>Species Delineation and Comparative Genomics within the Campylobacter ureolyticus Complex.</title>
        <authorList>
            <person name="Maki J."/>
            <person name="Howard M."/>
            <person name="Connelly S."/>
            <person name="Hardy D.J."/>
            <person name="Cameron A."/>
        </authorList>
    </citation>
    <scope>NUCLEOTIDE SEQUENCE</scope>
    <source>
        <strain evidence="1">URMC_786</strain>
    </source>
</reference>
<dbReference type="Proteomes" id="UP001075461">
    <property type="component" value="Unassembled WGS sequence"/>
</dbReference>
<proteinExistence type="predicted"/>
<evidence type="ECO:0000313" key="1">
    <source>
        <dbReference type="EMBL" id="MCZ6160929.1"/>
    </source>
</evidence>
<dbReference type="PROSITE" id="PS51257">
    <property type="entry name" value="PROKAR_LIPOPROTEIN"/>
    <property type="match status" value="1"/>
</dbReference>
<sequence>MEKFKSKIILFFIILFICGCNDGILALNSKEPFYFKFKNSELTLTNHDSFGLIFITKECGACKEQLKYLKNSKFNFIVVLGDAKDMNDALNFTKDKDINFPLIFDKDSVLFLSNAVGGISGVPATFIYNKDNKKRFLGLTPKSVIEKEF</sequence>
<organism evidence="2 3">
    <name type="scientific">Campylobacter ureolyticus</name>
    <dbReference type="NCBI Taxonomy" id="827"/>
    <lineage>
        <taxon>Bacteria</taxon>
        <taxon>Pseudomonadati</taxon>
        <taxon>Campylobacterota</taxon>
        <taxon>Epsilonproteobacteria</taxon>
        <taxon>Campylobacterales</taxon>
        <taxon>Campylobacteraceae</taxon>
        <taxon>Campylobacter</taxon>
    </lineage>
</organism>
<dbReference type="InterPro" id="IPR036249">
    <property type="entry name" value="Thioredoxin-like_sf"/>
</dbReference>
<dbReference type="RefSeq" id="WP_101636364.1">
    <property type="nucleotide sequence ID" value="NZ_CACRSK010000006.1"/>
</dbReference>
<gene>
    <name evidence="2" type="ORF">CYJ41_00020</name>
    <name evidence="1" type="ORF">O6B92_01015</name>
</gene>
<dbReference type="Proteomes" id="UP000234639">
    <property type="component" value="Unassembled WGS sequence"/>
</dbReference>
<accession>A0A2I1NBU5</accession>
<dbReference type="AlphaFoldDB" id="A0A2I1NBU5"/>